<evidence type="ECO:0000313" key="5">
    <source>
        <dbReference type="Proteomes" id="UP000468943"/>
    </source>
</evidence>
<evidence type="ECO:0000256" key="2">
    <source>
        <dbReference type="SAM" id="Phobius"/>
    </source>
</evidence>
<keyword evidence="2" id="KW-0812">Transmembrane</keyword>
<gene>
    <name evidence="4" type="ORF">GRI36_00055</name>
</gene>
<dbReference type="OrthoDB" id="8014659at2"/>
<dbReference type="RefSeq" id="WP_160596605.1">
    <property type="nucleotide sequence ID" value="NZ_WTYS01000001.1"/>
</dbReference>
<proteinExistence type="predicted"/>
<dbReference type="Pfam" id="PF13400">
    <property type="entry name" value="Tad"/>
    <property type="match status" value="1"/>
</dbReference>
<protein>
    <recommendedName>
        <fullName evidence="3">Putative Flp pilus-assembly TadG-like N-terminal domain-containing protein</fullName>
    </recommendedName>
</protein>
<dbReference type="InterPro" id="IPR028087">
    <property type="entry name" value="Tad_N"/>
</dbReference>
<accession>A0A6I4SI78</accession>
<feature type="region of interest" description="Disordered" evidence="1">
    <location>
        <begin position="220"/>
        <end position="241"/>
    </location>
</feature>
<dbReference type="EMBL" id="WTYS01000001">
    <property type="protein sequence ID" value="MXO55263.1"/>
    <property type="molecule type" value="Genomic_DNA"/>
</dbReference>
<organism evidence="4 5">
    <name type="scientific">Pontixanthobacter gangjinensis</name>
    <dbReference type="NCBI Taxonomy" id="1028742"/>
    <lineage>
        <taxon>Bacteria</taxon>
        <taxon>Pseudomonadati</taxon>
        <taxon>Pseudomonadota</taxon>
        <taxon>Alphaproteobacteria</taxon>
        <taxon>Sphingomonadales</taxon>
        <taxon>Erythrobacteraceae</taxon>
        <taxon>Pontixanthobacter</taxon>
    </lineage>
</organism>
<name>A0A6I4SI78_9SPHN</name>
<sequence>MNRSITSRFLRDNSAAVGPMYAIALFGLITVAGVGWDYSRLMTMDSELQNAADQAALAAATQLTGNDGAMVRARDAANNYLASADSAWVNETKLSNDGDGRPITGLTFEFYEDYDRATDTFGSQVTNDDDAEDARVVRVIVNGRYAKYALTALTGVIRSPNIEANAVAGLEASVCKAPKMFVCAPTRDFPTEADKGKGFRLRVLPNATDAFTPGNFGFLDPDGSVKNDRDTGNPNRELGKNNELDTCVASSGIESEPGFVAVESRALNTRFDMYGPAMPGCNTTNGDFCPSENTVTTVVYKQEIPGNGSANPTATACASGIGSGNNARGSEMSLADALAEMTSTNNNTVPGYTRDNCMISGSCSTIGDGDWSGQAYMNRNHGAADLMSVSGDGSRFGVFQWELAAKSSRLAVRKLGYKQGTGGSNKSAIYCSYPQAVTEPPVVPSASQKDRRIMTVASVDCTGLNGRDKLDVLRFADLFLVDYSKTTGTNSGEIMTEVIGPARRPDGGSAFQYYGRNKPVLLR</sequence>
<reference evidence="4 5" key="1">
    <citation type="submission" date="2019-12" db="EMBL/GenBank/DDBJ databases">
        <title>Genomic-based taxomic classification of the family Erythrobacteraceae.</title>
        <authorList>
            <person name="Xu L."/>
        </authorList>
    </citation>
    <scope>NUCLEOTIDE SEQUENCE [LARGE SCALE GENOMIC DNA]</scope>
    <source>
        <strain evidence="4 5">JCM 17802</strain>
    </source>
</reference>
<evidence type="ECO:0000313" key="4">
    <source>
        <dbReference type="EMBL" id="MXO55263.1"/>
    </source>
</evidence>
<feature type="transmembrane region" description="Helical" evidence="2">
    <location>
        <begin position="20"/>
        <end position="38"/>
    </location>
</feature>
<keyword evidence="5" id="KW-1185">Reference proteome</keyword>
<keyword evidence="2" id="KW-0472">Membrane</keyword>
<comment type="caution">
    <text evidence="4">The sequence shown here is derived from an EMBL/GenBank/DDBJ whole genome shotgun (WGS) entry which is preliminary data.</text>
</comment>
<evidence type="ECO:0000256" key="1">
    <source>
        <dbReference type="SAM" id="MobiDB-lite"/>
    </source>
</evidence>
<feature type="domain" description="Putative Flp pilus-assembly TadG-like N-terminal" evidence="3">
    <location>
        <begin position="18"/>
        <end position="61"/>
    </location>
</feature>
<keyword evidence="2" id="KW-1133">Transmembrane helix</keyword>
<feature type="compositionally biased region" description="Basic and acidic residues" evidence="1">
    <location>
        <begin position="223"/>
        <end position="241"/>
    </location>
</feature>
<dbReference type="AlphaFoldDB" id="A0A6I4SI78"/>
<dbReference type="Proteomes" id="UP000468943">
    <property type="component" value="Unassembled WGS sequence"/>
</dbReference>
<evidence type="ECO:0000259" key="3">
    <source>
        <dbReference type="Pfam" id="PF13400"/>
    </source>
</evidence>